<dbReference type="EMBL" id="OZ037946">
    <property type="protein sequence ID" value="CAL1704719.1"/>
    <property type="molecule type" value="Genomic_DNA"/>
</dbReference>
<reference evidence="2" key="1">
    <citation type="submission" date="2024-04" db="EMBL/GenBank/DDBJ databases">
        <authorList>
            <person name="Shaw F."/>
            <person name="Minotto A."/>
        </authorList>
    </citation>
    <scope>NUCLEOTIDE SEQUENCE [LARGE SCALE GENOMIC DNA]</scope>
</reference>
<keyword evidence="2" id="KW-1185">Reference proteome</keyword>
<organism evidence="1 2">
    <name type="scientific">Somion occarium</name>
    <dbReference type="NCBI Taxonomy" id="3059160"/>
    <lineage>
        <taxon>Eukaryota</taxon>
        <taxon>Fungi</taxon>
        <taxon>Dikarya</taxon>
        <taxon>Basidiomycota</taxon>
        <taxon>Agaricomycotina</taxon>
        <taxon>Agaricomycetes</taxon>
        <taxon>Polyporales</taxon>
        <taxon>Cerrenaceae</taxon>
        <taxon>Somion</taxon>
    </lineage>
</organism>
<sequence>MLTSDSNEDLIKMPTNYPRTIQSSSGQQCSLQHQLGLESKPLLFHDLCMSWRASAQATLNLHQTFIQQSKKNIHKFCQQVQQSTPWILKYENCWPAKFYVFIYLRHKVRKGKKTSTLITQFYAHQAVAEPSPLKGAAIVGKGIPRHLRILSASDKAINNFLNSLWIPQPTLLPLLHSLGITSSWHLKAFANLTNQKKWLEDLVD</sequence>
<accession>A0ABP1DBZ4</accession>
<dbReference type="Proteomes" id="UP001497453">
    <property type="component" value="Chromosome 3"/>
</dbReference>
<name>A0ABP1DBZ4_9APHY</name>
<evidence type="ECO:0000313" key="2">
    <source>
        <dbReference type="Proteomes" id="UP001497453"/>
    </source>
</evidence>
<gene>
    <name evidence="1" type="ORF">GFSPODELE1_LOCUS5117</name>
</gene>
<proteinExistence type="predicted"/>
<protein>
    <submittedName>
        <fullName evidence="1">Uncharacterized protein</fullName>
    </submittedName>
</protein>
<evidence type="ECO:0000313" key="1">
    <source>
        <dbReference type="EMBL" id="CAL1704719.1"/>
    </source>
</evidence>